<dbReference type="OrthoDB" id="9794575at2"/>
<evidence type="ECO:0000313" key="2">
    <source>
        <dbReference type="Proteomes" id="UP000197003"/>
    </source>
</evidence>
<dbReference type="Proteomes" id="UP000197003">
    <property type="component" value="Chromosome"/>
</dbReference>
<reference evidence="1 2" key="1">
    <citation type="submission" date="2017-04" db="EMBL/GenBank/DDBJ databases">
        <title>Whole genome sequence of Bdellovibrio bacteriovorus strain SSB218315.</title>
        <authorList>
            <person name="Oyedara O."/>
            <person name="Rodriguez-Perez M.A."/>
        </authorList>
    </citation>
    <scope>NUCLEOTIDE SEQUENCE [LARGE SCALE GENOMIC DNA]</scope>
    <source>
        <strain evidence="1 2">SSB218315</strain>
    </source>
</reference>
<gene>
    <name evidence="1" type="ORF">B9G79_10520</name>
</gene>
<dbReference type="EMBL" id="CP020946">
    <property type="protein sequence ID" value="ASD63971.1"/>
    <property type="molecule type" value="Genomic_DNA"/>
</dbReference>
<proteinExistence type="predicted"/>
<sequence length="159" mass="17722">MLAIFAKLGKMNKIPYEFNVYGPPNGFHFEVDGDISKYHGPLSREGAISAVKLADILVNVENTNCVMTPSKVVEYVATGKPIINIMADLGSTPLLRSLSADRCLNIRHDASVDEAARLIEVFLEEYSRQNKGASKEYIRERDLVFQSGYLLDQIRASQL</sequence>
<evidence type="ECO:0000313" key="1">
    <source>
        <dbReference type="EMBL" id="ASD63971.1"/>
    </source>
</evidence>
<name>A0A1Z3N970_BDEBC</name>
<dbReference type="AlphaFoldDB" id="A0A1Z3N970"/>
<accession>A0A1Z3N970</accession>
<protein>
    <submittedName>
        <fullName evidence="1">Uncharacterized protein</fullName>
    </submittedName>
</protein>
<organism evidence="1 2">
    <name type="scientific">Bdellovibrio bacteriovorus</name>
    <dbReference type="NCBI Taxonomy" id="959"/>
    <lineage>
        <taxon>Bacteria</taxon>
        <taxon>Pseudomonadati</taxon>
        <taxon>Bdellovibrionota</taxon>
        <taxon>Bdellovibrionia</taxon>
        <taxon>Bdellovibrionales</taxon>
        <taxon>Pseudobdellovibrionaceae</taxon>
        <taxon>Bdellovibrio</taxon>
    </lineage>
</organism>
<dbReference type="RefSeq" id="WP_088565471.1">
    <property type="nucleotide sequence ID" value="NZ_CP020946.1"/>
</dbReference>